<evidence type="ECO:0000256" key="1">
    <source>
        <dbReference type="SAM" id="MobiDB-lite"/>
    </source>
</evidence>
<name>A0A0C3Q984_9AGAM</name>
<feature type="compositionally biased region" description="Low complexity" evidence="1">
    <location>
        <begin position="36"/>
        <end position="54"/>
    </location>
</feature>
<evidence type="ECO:0000313" key="2">
    <source>
        <dbReference type="EMBL" id="KIO20444.1"/>
    </source>
</evidence>
<organism evidence="2 3">
    <name type="scientific">Tulasnella calospora MUT 4182</name>
    <dbReference type="NCBI Taxonomy" id="1051891"/>
    <lineage>
        <taxon>Eukaryota</taxon>
        <taxon>Fungi</taxon>
        <taxon>Dikarya</taxon>
        <taxon>Basidiomycota</taxon>
        <taxon>Agaricomycotina</taxon>
        <taxon>Agaricomycetes</taxon>
        <taxon>Cantharellales</taxon>
        <taxon>Tulasnellaceae</taxon>
        <taxon>Tulasnella</taxon>
    </lineage>
</organism>
<dbReference type="Proteomes" id="UP000054248">
    <property type="component" value="Unassembled WGS sequence"/>
</dbReference>
<feature type="region of interest" description="Disordered" evidence="1">
    <location>
        <begin position="1"/>
        <end position="72"/>
    </location>
</feature>
<feature type="compositionally biased region" description="Polar residues" evidence="1">
    <location>
        <begin position="20"/>
        <end position="35"/>
    </location>
</feature>
<proteinExistence type="predicted"/>
<accession>A0A0C3Q984</accession>
<dbReference type="EMBL" id="KN823174">
    <property type="protein sequence ID" value="KIO20444.1"/>
    <property type="molecule type" value="Genomic_DNA"/>
</dbReference>
<keyword evidence="3" id="KW-1185">Reference proteome</keyword>
<evidence type="ECO:0000313" key="3">
    <source>
        <dbReference type="Proteomes" id="UP000054248"/>
    </source>
</evidence>
<reference evidence="2 3" key="1">
    <citation type="submission" date="2014-04" db="EMBL/GenBank/DDBJ databases">
        <authorList>
            <consortium name="DOE Joint Genome Institute"/>
            <person name="Kuo A."/>
            <person name="Girlanda M."/>
            <person name="Perotto S."/>
            <person name="Kohler A."/>
            <person name="Nagy L.G."/>
            <person name="Floudas D."/>
            <person name="Copeland A."/>
            <person name="Barry K.W."/>
            <person name="Cichocki N."/>
            <person name="Veneault-Fourrey C."/>
            <person name="LaButti K."/>
            <person name="Lindquist E.A."/>
            <person name="Lipzen A."/>
            <person name="Lundell T."/>
            <person name="Morin E."/>
            <person name="Murat C."/>
            <person name="Sun H."/>
            <person name="Tunlid A."/>
            <person name="Henrissat B."/>
            <person name="Grigoriev I.V."/>
            <person name="Hibbett D.S."/>
            <person name="Martin F."/>
            <person name="Nordberg H.P."/>
            <person name="Cantor M.N."/>
            <person name="Hua S.X."/>
        </authorList>
    </citation>
    <scope>NUCLEOTIDE SEQUENCE [LARGE SCALE GENOMIC DNA]</scope>
    <source>
        <strain evidence="2 3">MUT 4182</strain>
    </source>
</reference>
<gene>
    <name evidence="2" type="ORF">M407DRAFT_137016</name>
</gene>
<reference evidence="3" key="2">
    <citation type="submission" date="2015-01" db="EMBL/GenBank/DDBJ databases">
        <title>Evolutionary Origins and Diversification of the Mycorrhizal Mutualists.</title>
        <authorList>
            <consortium name="DOE Joint Genome Institute"/>
            <consortium name="Mycorrhizal Genomics Consortium"/>
            <person name="Kohler A."/>
            <person name="Kuo A."/>
            <person name="Nagy L.G."/>
            <person name="Floudas D."/>
            <person name="Copeland A."/>
            <person name="Barry K.W."/>
            <person name="Cichocki N."/>
            <person name="Veneault-Fourrey C."/>
            <person name="LaButti K."/>
            <person name="Lindquist E.A."/>
            <person name="Lipzen A."/>
            <person name="Lundell T."/>
            <person name="Morin E."/>
            <person name="Murat C."/>
            <person name="Riley R."/>
            <person name="Ohm R."/>
            <person name="Sun H."/>
            <person name="Tunlid A."/>
            <person name="Henrissat B."/>
            <person name="Grigoriev I.V."/>
            <person name="Hibbett D.S."/>
            <person name="Martin F."/>
        </authorList>
    </citation>
    <scope>NUCLEOTIDE SEQUENCE [LARGE SCALE GENOMIC DNA]</scope>
    <source>
        <strain evidence="3">MUT 4182</strain>
    </source>
</reference>
<dbReference type="HOGENOM" id="CLU_1760143_0_0_1"/>
<dbReference type="AlphaFoldDB" id="A0A0C3Q984"/>
<protein>
    <submittedName>
        <fullName evidence="2">Uncharacterized protein</fullName>
    </submittedName>
</protein>
<sequence length="148" mass="16036">MPERRKLPVQRTYGKRSSKTSHPALTKASSDGSILSRSPSLPSAPAAASGNAAPSRKRARQSDTTEAELGTVPKRKRSFVIVTIADTHKPIAKVPQKPKPKAAVPVRSSALHYRHYPLSNFVIASRPRTKEAKGFSWSRKFGVGPVGD</sequence>